<dbReference type="Gene3D" id="3.20.20.70">
    <property type="entry name" value="Aldolase class I"/>
    <property type="match status" value="1"/>
</dbReference>
<dbReference type="Pfam" id="PF13186">
    <property type="entry name" value="SPASM"/>
    <property type="match status" value="1"/>
</dbReference>
<dbReference type="EMBL" id="WUTW01000008">
    <property type="protein sequence ID" value="MXQ67717.1"/>
    <property type="molecule type" value="Genomic_DNA"/>
</dbReference>
<dbReference type="PANTHER" id="PTHR11228">
    <property type="entry name" value="RADICAL SAM DOMAIN PROTEIN"/>
    <property type="match status" value="1"/>
</dbReference>
<dbReference type="AlphaFoldDB" id="A0A6I4WC00"/>
<evidence type="ECO:0000259" key="6">
    <source>
        <dbReference type="Pfam" id="PF13186"/>
    </source>
</evidence>
<keyword evidence="4" id="KW-0411">Iron-sulfur</keyword>
<dbReference type="Pfam" id="PF04055">
    <property type="entry name" value="Radical_SAM"/>
    <property type="match status" value="1"/>
</dbReference>
<evidence type="ECO:0000256" key="4">
    <source>
        <dbReference type="ARBA" id="ARBA00023014"/>
    </source>
</evidence>
<keyword evidence="3" id="KW-0408">Iron</keyword>
<proteinExistence type="predicted"/>
<dbReference type="InterPro" id="IPR023885">
    <property type="entry name" value="4Fe4S-binding_SPASM_dom"/>
</dbReference>
<dbReference type="OrthoDB" id="4086643at2"/>
<evidence type="ECO:0000259" key="5">
    <source>
        <dbReference type="Pfam" id="PF04055"/>
    </source>
</evidence>
<dbReference type="Proteomes" id="UP000431901">
    <property type="component" value="Unassembled WGS sequence"/>
</dbReference>
<comment type="caution">
    <text evidence="7">The sequence shown here is derived from an EMBL/GenBank/DDBJ whole genome shotgun (WGS) entry which is preliminary data.</text>
</comment>
<keyword evidence="8" id="KW-1185">Reference proteome</keyword>
<keyword evidence="1" id="KW-0949">S-adenosyl-L-methionine</keyword>
<sequence length="325" mass="35207">MDYRQPPPNSVQVEPVEGCNLRCAFCGIRGIRASTGDRDHLSGPYRFMELDTAASIGRQVTRAGWSPRIELAVHGEPTRHPDLPGLVAALRRGLPAKSPIMITTNGVPLLDDWDAKLAALFRAGADTIAVDDYKPHRCRAAVLGTGLPGVAVHRYPEGGPGANPHRRPRRGERRLILIADIASETEGNHAHLSNHAGAAGPPDASRSAERCALPFREITVRWDGSVALCCNDWRGAFKLGNVRAAPLGELWHHPALYAARRRLMAHGRDFAPCAGCTHRTPRNGLLPDRMGKAAMPPPRPGDDALLAGVVAGQPYTLSVLRPWER</sequence>
<evidence type="ECO:0000256" key="2">
    <source>
        <dbReference type="ARBA" id="ARBA00022723"/>
    </source>
</evidence>
<evidence type="ECO:0000256" key="3">
    <source>
        <dbReference type="ARBA" id="ARBA00023004"/>
    </source>
</evidence>
<reference evidence="7 8" key="1">
    <citation type="submission" date="2019-12" db="EMBL/GenBank/DDBJ databases">
        <title>Nocardia macrotermitis sp. nov. and Nocardia aurantia sp. nov., isolated from the gut of the fungus growing-termite Macrotermes natalensis.</title>
        <authorList>
            <person name="Christine B."/>
            <person name="Rene B."/>
        </authorList>
    </citation>
    <scope>NUCLEOTIDE SEQUENCE [LARGE SCALE GENOMIC DNA]</scope>
    <source>
        <strain evidence="7 8">DSM 102126</strain>
    </source>
</reference>
<protein>
    <submittedName>
        <fullName evidence="7">Radical SAM protein</fullName>
    </submittedName>
</protein>
<dbReference type="CDD" id="cd21109">
    <property type="entry name" value="SPASM"/>
    <property type="match status" value="1"/>
</dbReference>
<dbReference type="GO" id="GO:0051536">
    <property type="term" value="F:iron-sulfur cluster binding"/>
    <property type="evidence" value="ECO:0007669"/>
    <property type="project" value="UniProtKB-KW"/>
</dbReference>
<dbReference type="InterPro" id="IPR007197">
    <property type="entry name" value="rSAM"/>
</dbReference>
<dbReference type="CDD" id="cd01335">
    <property type="entry name" value="Radical_SAM"/>
    <property type="match status" value="1"/>
</dbReference>
<dbReference type="SFLD" id="SFLDS00029">
    <property type="entry name" value="Radical_SAM"/>
    <property type="match status" value="1"/>
</dbReference>
<dbReference type="InterPro" id="IPR058240">
    <property type="entry name" value="rSAM_sf"/>
</dbReference>
<keyword evidence="2" id="KW-0479">Metal-binding</keyword>
<name>A0A6I4WC00_9ACTN</name>
<feature type="domain" description="4Fe4S-binding SPASM" evidence="6">
    <location>
        <begin position="211"/>
        <end position="277"/>
    </location>
</feature>
<dbReference type="InterPro" id="IPR013785">
    <property type="entry name" value="Aldolase_TIM"/>
</dbReference>
<dbReference type="PANTHER" id="PTHR11228:SF7">
    <property type="entry name" value="PQQA PEPTIDE CYCLASE"/>
    <property type="match status" value="1"/>
</dbReference>
<accession>A0A6I4WC00</accession>
<evidence type="ECO:0000256" key="1">
    <source>
        <dbReference type="ARBA" id="ARBA00022691"/>
    </source>
</evidence>
<evidence type="ECO:0000313" key="7">
    <source>
        <dbReference type="EMBL" id="MXQ67717.1"/>
    </source>
</evidence>
<organism evidence="7 8">
    <name type="scientific">Actinomadura rayongensis</name>
    <dbReference type="NCBI Taxonomy" id="1429076"/>
    <lineage>
        <taxon>Bacteria</taxon>
        <taxon>Bacillati</taxon>
        <taxon>Actinomycetota</taxon>
        <taxon>Actinomycetes</taxon>
        <taxon>Streptosporangiales</taxon>
        <taxon>Thermomonosporaceae</taxon>
        <taxon>Actinomadura</taxon>
    </lineage>
</organism>
<evidence type="ECO:0000313" key="8">
    <source>
        <dbReference type="Proteomes" id="UP000431901"/>
    </source>
</evidence>
<dbReference type="RefSeq" id="WP_161105903.1">
    <property type="nucleotide sequence ID" value="NZ_JBHLYI010000011.1"/>
</dbReference>
<gene>
    <name evidence="7" type="ORF">GQ466_27230</name>
</gene>
<dbReference type="SUPFAM" id="SSF102114">
    <property type="entry name" value="Radical SAM enzymes"/>
    <property type="match status" value="1"/>
</dbReference>
<dbReference type="GO" id="GO:0046872">
    <property type="term" value="F:metal ion binding"/>
    <property type="evidence" value="ECO:0007669"/>
    <property type="project" value="UniProtKB-KW"/>
</dbReference>
<dbReference type="GO" id="GO:0003824">
    <property type="term" value="F:catalytic activity"/>
    <property type="evidence" value="ECO:0007669"/>
    <property type="project" value="InterPro"/>
</dbReference>
<feature type="domain" description="Radical SAM core" evidence="5">
    <location>
        <begin position="14"/>
        <end position="130"/>
    </location>
</feature>
<dbReference type="InterPro" id="IPR050377">
    <property type="entry name" value="Radical_SAM_PqqE_MftC-like"/>
</dbReference>